<sequence>MRYLETYRVSMGINKKTAAVAFLVALSSVSAVADMRPASLWDFITVMRSSLADIRVATLNRAPLKFHLTSQNEYINFYRAEDVAFTAAGRATDIELRLSRDPQEKTLLWISHWQGPCLTLNDVKQHYPVLTITDTPRGHSENEVTSYTTPAGASGEAVTFSFTVKAPDCLSDVIISREE</sequence>
<dbReference type="AlphaFoldDB" id="A0A9Q4XNX4"/>
<evidence type="ECO:0000256" key="1">
    <source>
        <dbReference type="SAM" id="SignalP"/>
    </source>
</evidence>
<accession>A0A9Q4XNX4</accession>
<name>A0A9Q4XNX4_9ENTR</name>
<protein>
    <submittedName>
        <fullName evidence="2">Uncharacterized protein</fullName>
    </submittedName>
</protein>
<keyword evidence="1" id="KW-0732">Signal</keyword>
<gene>
    <name evidence="2" type="ORF">EHJ13_21920</name>
</gene>
<evidence type="ECO:0000313" key="3">
    <source>
        <dbReference type="Proteomes" id="UP000778262"/>
    </source>
</evidence>
<organism evidence="2 3">
    <name type="scientific">Cronobacter dublinensis</name>
    <dbReference type="NCBI Taxonomy" id="413497"/>
    <lineage>
        <taxon>Bacteria</taxon>
        <taxon>Pseudomonadati</taxon>
        <taxon>Pseudomonadota</taxon>
        <taxon>Gammaproteobacteria</taxon>
        <taxon>Enterobacterales</taxon>
        <taxon>Enterobacteriaceae</taxon>
        <taxon>Cronobacter</taxon>
    </lineage>
</organism>
<feature type="signal peptide" evidence="1">
    <location>
        <begin position="1"/>
        <end position="33"/>
    </location>
</feature>
<comment type="caution">
    <text evidence="2">The sequence shown here is derived from an EMBL/GenBank/DDBJ whole genome shotgun (WGS) entry which is preliminary data.</text>
</comment>
<dbReference type="EMBL" id="RPBY01000016">
    <property type="protein sequence ID" value="NCH90070.1"/>
    <property type="molecule type" value="Genomic_DNA"/>
</dbReference>
<dbReference type="Proteomes" id="UP000778262">
    <property type="component" value="Unassembled WGS sequence"/>
</dbReference>
<reference evidence="2" key="1">
    <citation type="submission" date="2018-11" db="EMBL/GenBank/DDBJ databases">
        <title>Genomics analysis of Putative Virulence Factors on Adhesion and Cytotoxicity for Cronobacter spp.</title>
        <authorList>
            <person name="Cui J."/>
        </authorList>
    </citation>
    <scope>NUCLEOTIDE SEQUENCE</scope>
    <source>
        <strain evidence="2">SD69</strain>
    </source>
</reference>
<feature type="chain" id="PRO_5040162527" evidence="1">
    <location>
        <begin position="34"/>
        <end position="179"/>
    </location>
</feature>
<proteinExistence type="predicted"/>
<evidence type="ECO:0000313" key="2">
    <source>
        <dbReference type="EMBL" id="NCH90070.1"/>
    </source>
</evidence>